<dbReference type="EMBL" id="WHVB01000013">
    <property type="protein sequence ID" value="KAF8477844.1"/>
    <property type="molecule type" value="Genomic_DNA"/>
</dbReference>
<feature type="compositionally biased region" description="Basic and acidic residues" evidence="1">
    <location>
        <begin position="161"/>
        <end position="172"/>
    </location>
</feature>
<feature type="compositionally biased region" description="Basic and acidic residues" evidence="1">
    <location>
        <begin position="138"/>
        <end position="148"/>
    </location>
</feature>
<reference evidence="2" key="1">
    <citation type="submission" date="2019-10" db="EMBL/GenBank/DDBJ databases">
        <authorList>
            <consortium name="DOE Joint Genome Institute"/>
            <person name="Kuo A."/>
            <person name="Miyauchi S."/>
            <person name="Kiss E."/>
            <person name="Drula E."/>
            <person name="Kohler A."/>
            <person name="Sanchez-Garcia M."/>
            <person name="Andreopoulos B."/>
            <person name="Barry K.W."/>
            <person name="Bonito G."/>
            <person name="Buee M."/>
            <person name="Carver A."/>
            <person name="Chen C."/>
            <person name="Cichocki N."/>
            <person name="Clum A."/>
            <person name="Culley D."/>
            <person name="Crous P.W."/>
            <person name="Fauchery L."/>
            <person name="Girlanda M."/>
            <person name="Hayes R."/>
            <person name="Keri Z."/>
            <person name="LaButti K."/>
            <person name="Lipzen A."/>
            <person name="Lombard V."/>
            <person name="Magnuson J."/>
            <person name="Maillard F."/>
            <person name="Morin E."/>
            <person name="Murat C."/>
            <person name="Nolan M."/>
            <person name="Ohm R."/>
            <person name="Pangilinan J."/>
            <person name="Pereira M."/>
            <person name="Perotto S."/>
            <person name="Peter M."/>
            <person name="Riley R."/>
            <person name="Sitrit Y."/>
            <person name="Stielow B."/>
            <person name="Szollosi G."/>
            <person name="Zifcakova L."/>
            <person name="Stursova M."/>
            <person name="Spatafora J.W."/>
            <person name="Tedersoo L."/>
            <person name="Vaario L.-M."/>
            <person name="Yamada A."/>
            <person name="Yan M."/>
            <person name="Wang P."/>
            <person name="Xu J."/>
            <person name="Bruns T."/>
            <person name="Baldrian P."/>
            <person name="Vilgalys R."/>
            <person name="Henrissat B."/>
            <person name="Grigoriev I.V."/>
            <person name="Hibbett D."/>
            <person name="Nagy L.G."/>
            <person name="Martin F.M."/>
        </authorList>
    </citation>
    <scope>NUCLEOTIDE SEQUENCE</scope>
    <source>
        <strain evidence="2">Prilba</strain>
    </source>
</reference>
<evidence type="ECO:0000313" key="2">
    <source>
        <dbReference type="EMBL" id="KAF8477844.1"/>
    </source>
</evidence>
<gene>
    <name evidence="2" type="ORF">DFH94DRAFT_846201</name>
</gene>
<evidence type="ECO:0000256" key="1">
    <source>
        <dbReference type="SAM" id="MobiDB-lite"/>
    </source>
</evidence>
<dbReference type="AlphaFoldDB" id="A0A9P5T793"/>
<organism evidence="2 3">
    <name type="scientific">Russula ochroleuca</name>
    <dbReference type="NCBI Taxonomy" id="152965"/>
    <lineage>
        <taxon>Eukaryota</taxon>
        <taxon>Fungi</taxon>
        <taxon>Dikarya</taxon>
        <taxon>Basidiomycota</taxon>
        <taxon>Agaricomycotina</taxon>
        <taxon>Agaricomycetes</taxon>
        <taxon>Russulales</taxon>
        <taxon>Russulaceae</taxon>
        <taxon>Russula</taxon>
    </lineage>
</organism>
<name>A0A9P5T793_9AGAM</name>
<evidence type="ECO:0000313" key="3">
    <source>
        <dbReference type="Proteomes" id="UP000759537"/>
    </source>
</evidence>
<keyword evidence="3" id="KW-1185">Reference proteome</keyword>
<accession>A0A9P5T793</accession>
<proteinExistence type="predicted"/>
<reference evidence="2" key="2">
    <citation type="journal article" date="2020" name="Nat. Commun.">
        <title>Large-scale genome sequencing of mycorrhizal fungi provides insights into the early evolution of symbiotic traits.</title>
        <authorList>
            <person name="Miyauchi S."/>
            <person name="Kiss E."/>
            <person name="Kuo A."/>
            <person name="Drula E."/>
            <person name="Kohler A."/>
            <person name="Sanchez-Garcia M."/>
            <person name="Morin E."/>
            <person name="Andreopoulos B."/>
            <person name="Barry K.W."/>
            <person name="Bonito G."/>
            <person name="Buee M."/>
            <person name="Carver A."/>
            <person name="Chen C."/>
            <person name="Cichocki N."/>
            <person name="Clum A."/>
            <person name="Culley D."/>
            <person name="Crous P.W."/>
            <person name="Fauchery L."/>
            <person name="Girlanda M."/>
            <person name="Hayes R.D."/>
            <person name="Keri Z."/>
            <person name="LaButti K."/>
            <person name="Lipzen A."/>
            <person name="Lombard V."/>
            <person name="Magnuson J."/>
            <person name="Maillard F."/>
            <person name="Murat C."/>
            <person name="Nolan M."/>
            <person name="Ohm R.A."/>
            <person name="Pangilinan J."/>
            <person name="Pereira M.F."/>
            <person name="Perotto S."/>
            <person name="Peter M."/>
            <person name="Pfister S."/>
            <person name="Riley R."/>
            <person name="Sitrit Y."/>
            <person name="Stielow J.B."/>
            <person name="Szollosi G."/>
            <person name="Zifcakova L."/>
            <person name="Stursova M."/>
            <person name="Spatafora J.W."/>
            <person name="Tedersoo L."/>
            <person name="Vaario L.M."/>
            <person name="Yamada A."/>
            <person name="Yan M."/>
            <person name="Wang P."/>
            <person name="Xu J."/>
            <person name="Bruns T."/>
            <person name="Baldrian P."/>
            <person name="Vilgalys R."/>
            <person name="Dunand C."/>
            <person name="Henrissat B."/>
            <person name="Grigoriev I.V."/>
            <person name="Hibbett D."/>
            <person name="Nagy L.G."/>
            <person name="Martin F.M."/>
        </authorList>
    </citation>
    <scope>NUCLEOTIDE SEQUENCE</scope>
    <source>
        <strain evidence="2">Prilba</strain>
    </source>
</reference>
<comment type="caution">
    <text evidence="2">The sequence shown here is derived from an EMBL/GenBank/DDBJ whole genome shotgun (WGS) entry which is preliminary data.</text>
</comment>
<feature type="region of interest" description="Disordered" evidence="1">
    <location>
        <begin position="138"/>
        <end position="172"/>
    </location>
</feature>
<dbReference type="Proteomes" id="UP000759537">
    <property type="component" value="Unassembled WGS sequence"/>
</dbReference>
<protein>
    <submittedName>
        <fullName evidence="2">Uncharacterized protein</fullName>
    </submittedName>
</protein>
<sequence length="246" mass="26910">MCVGEWVVRAACASLYKGLQASCMNTDDCNSRQVLFKFIDSFIGELSDTGCFIGAVEVREYIEWRSKHMYIHLHSCLGQGREDGGNTGTCADTVCTVQGKGPRVLTAQAWHTEARGASIDRGHGHGTTDAGARNVNAEHRGRGHRCSEEGQGGTTRRRCTMRRDGGAGAKARERRWQRCGGGDAKWRGRGAPAAVTMRRGAGVTEAPPARVWGEGGGWGHERRYPTCSLLRRGWYLVHENPRSCSC</sequence>